<sequence>MLYSVFKNNIRRLFLCAIAGGCLLSSFSVFALCRVTNAGLYTVNVYIQKYVASVGSELPEGSIIHSQRVLGFKQVEFNCDNQGSVFFDLVGGTLYPGTTNIYQTGIAGVGVRFRGTFDNKLYPYFNRLDSEKVATPNGWLAFTIEFIKMGPIVSGGSFNQSLMPQVRIHAADTNLVYQRLAYHNILGSIDSLAFAVPSCVTPNFTWDLGSITIDALRAKGDATQWVDTPVTLTNCPPFPGRLTDASGFIEYKITGGDTSTVIQRGSAAPNTLTMMLRPNTAAIDSANGVIGADSSATTHGFGVQLGSKQSGTYIPQDLSTGIVLTPALNSSGTFTFPLGARIIRTSDGIRGGTLSSSVTYIINYQ</sequence>
<evidence type="ECO:0000313" key="9">
    <source>
        <dbReference type="Proteomes" id="UP001577381"/>
    </source>
</evidence>
<dbReference type="RefSeq" id="WP_265194897.1">
    <property type="nucleotide sequence ID" value="NZ_CP135253.1"/>
</dbReference>
<dbReference type="Proteomes" id="UP001577381">
    <property type="component" value="Unassembled WGS sequence"/>
</dbReference>
<dbReference type="InterPro" id="IPR054160">
    <property type="entry name" value="MrkD_recept-bd"/>
</dbReference>
<dbReference type="Gene3D" id="2.60.40.3310">
    <property type="match status" value="1"/>
</dbReference>
<keyword evidence="3 5" id="KW-0732">Signal</keyword>
<dbReference type="KEGG" id="echu:RQP59_20025"/>
<accession>A0AA96RQS1</accession>
<reference evidence="8" key="1">
    <citation type="submission" date="2023-09" db="EMBL/GenBank/DDBJ databases">
        <title>Coexistence of blaNDM-1 and blaKPC-2 in Enterobacter chuandaensis.</title>
        <authorList>
            <person name="Chen R."/>
        </authorList>
    </citation>
    <scope>NUCLEOTIDE SEQUENCE</scope>
    <source>
        <strain evidence="8">FAHZZU5885</strain>
    </source>
</reference>
<reference evidence="7 9" key="2">
    <citation type="submission" date="2024-09" db="EMBL/GenBank/DDBJ databases">
        <title>Molecular characterization of Carbapenemase-producing Enterobacter cloacae Complex from Infections in Argentina.</title>
        <authorList>
            <person name="De Mendieta J.M."/>
            <person name="Gomez S."/>
        </authorList>
    </citation>
    <scope>NUCLEOTIDE SEQUENCE [LARGE SCALE GENOMIC DNA]</scope>
    <source>
        <strain evidence="7 9">M23267</strain>
    </source>
</reference>
<dbReference type="Pfam" id="PF22003">
    <property type="entry name" value="MrkDrd"/>
    <property type="match status" value="1"/>
</dbReference>
<comment type="subcellular location">
    <subcellularLocation>
        <location evidence="1">Fimbrium</location>
    </subcellularLocation>
</comment>
<dbReference type="EMBL" id="CP135253">
    <property type="protein sequence ID" value="WNS37325.1"/>
    <property type="molecule type" value="Genomic_DNA"/>
</dbReference>
<gene>
    <name evidence="7" type="ORF">ACE3KR_13000</name>
    <name evidence="8" type="ORF">RQP59_20025</name>
</gene>
<evidence type="ECO:0000313" key="7">
    <source>
        <dbReference type="EMBL" id="MFB4719800.1"/>
    </source>
</evidence>
<keyword evidence="4" id="KW-0281">Fimbrium</keyword>
<dbReference type="InterPro" id="IPR036937">
    <property type="entry name" value="Adhesion_dom_fimbrial_sf"/>
</dbReference>
<feature type="domain" description="MrkD-like receptor binding" evidence="6">
    <location>
        <begin position="54"/>
        <end position="159"/>
    </location>
</feature>
<dbReference type="AlphaFoldDB" id="A0AA96RQS1"/>
<dbReference type="InterPro" id="IPR050263">
    <property type="entry name" value="Bact_Fimbrial_Adh_Pro"/>
</dbReference>
<organism evidence="8">
    <name type="scientific">Enterobacter chuandaensis</name>
    <dbReference type="NCBI Taxonomy" id="2497875"/>
    <lineage>
        <taxon>Bacteria</taxon>
        <taxon>Pseudomonadati</taxon>
        <taxon>Pseudomonadota</taxon>
        <taxon>Gammaproteobacteria</taxon>
        <taxon>Enterobacterales</taxon>
        <taxon>Enterobacteriaceae</taxon>
        <taxon>Enterobacter</taxon>
        <taxon>Enterobacter cloacae complex</taxon>
    </lineage>
</organism>
<name>A0AA96RQS1_9ENTR</name>
<dbReference type="InterPro" id="IPR008966">
    <property type="entry name" value="Adhesion_dom_sf"/>
</dbReference>
<dbReference type="GO" id="GO:0009289">
    <property type="term" value="C:pilus"/>
    <property type="evidence" value="ECO:0007669"/>
    <property type="project" value="UniProtKB-SubCell"/>
</dbReference>
<dbReference type="SUPFAM" id="SSF49401">
    <property type="entry name" value="Bacterial adhesins"/>
    <property type="match status" value="1"/>
</dbReference>
<proteinExistence type="inferred from homology"/>
<dbReference type="EMBL" id="JBHGSI010000003">
    <property type="protein sequence ID" value="MFB4719800.1"/>
    <property type="molecule type" value="Genomic_DNA"/>
</dbReference>
<comment type="similarity">
    <text evidence="2">Belongs to the fimbrial protein family.</text>
</comment>
<evidence type="ECO:0000259" key="6">
    <source>
        <dbReference type="Pfam" id="PF22003"/>
    </source>
</evidence>
<dbReference type="PANTHER" id="PTHR33420:SF3">
    <property type="entry name" value="FIMBRIAL SUBUNIT ELFA"/>
    <property type="match status" value="1"/>
</dbReference>
<feature type="chain" id="PRO_5041667446" evidence="5">
    <location>
        <begin position="32"/>
        <end position="365"/>
    </location>
</feature>
<evidence type="ECO:0000256" key="4">
    <source>
        <dbReference type="ARBA" id="ARBA00023263"/>
    </source>
</evidence>
<evidence type="ECO:0000256" key="3">
    <source>
        <dbReference type="ARBA" id="ARBA00022729"/>
    </source>
</evidence>
<dbReference type="Gene3D" id="2.60.40.1090">
    <property type="entry name" value="Fimbrial-type adhesion domain"/>
    <property type="match status" value="1"/>
</dbReference>
<evidence type="ECO:0000256" key="1">
    <source>
        <dbReference type="ARBA" id="ARBA00004561"/>
    </source>
</evidence>
<evidence type="ECO:0000256" key="2">
    <source>
        <dbReference type="ARBA" id="ARBA00006671"/>
    </source>
</evidence>
<feature type="signal peptide" evidence="5">
    <location>
        <begin position="1"/>
        <end position="31"/>
    </location>
</feature>
<keyword evidence="9" id="KW-1185">Reference proteome</keyword>
<dbReference type="GO" id="GO:0043709">
    <property type="term" value="P:cell adhesion involved in single-species biofilm formation"/>
    <property type="evidence" value="ECO:0007669"/>
    <property type="project" value="TreeGrafter"/>
</dbReference>
<protein>
    <submittedName>
        <fullName evidence="7">Fimbrial protein</fullName>
    </submittedName>
</protein>
<evidence type="ECO:0000313" key="8">
    <source>
        <dbReference type="EMBL" id="WNS37325.1"/>
    </source>
</evidence>
<dbReference type="PANTHER" id="PTHR33420">
    <property type="entry name" value="FIMBRIAL SUBUNIT ELFA-RELATED"/>
    <property type="match status" value="1"/>
</dbReference>
<evidence type="ECO:0000256" key="5">
    <source>
        <dbReference type="SAM" id="SignalP"/>
    </source>
</evidence>